<feature type="transmembrane region" description="Helical" evidence="8">
    <location>
        <begin position="359"/>
        <end position="379"/>
    </location>
</feature>
<keyword evidence="2" id="KW-0813">Transport</keyword>
<feature type="transmembrane region" description="Helical" evidence="8">
    <location>
        <begin position="333"/>
        <end position="352"/>
    </location>
</feature>
<feature type="transmembrane region" description="Helical" evidence="8">
    <location>
        <begin position="872"/>
        <end position="892"/>
    </location>
</feature>
<reference evidence="10" key="1">
    <citation type="submission" date="2016-10" db="EMBL/GenBank/DDBJ databases">
        <authorList>
            <person name="Varghese N."/>
            <person name="Submissions S."/>
        </authorList>
    </citation>
    <scope>NUCLEOTIDE SEQUENCE [LARGE SCALE GENOMIC DNA]</scope>
    <source>
        <strain evidence="10">CCM 7469</strain>
    </source>
</reference>
<dbReference type="PANTHER" id="PTHR32063">
    <property type="match status" value="1"/>
</dbReference>
<feature type="transmembrane region" description="Helical" evidence="8">
    <location>
        <begin position="525"/>
        <end position="544"/>
    </location>
</feature>
<dbReference type="Proteomes" id="UP000199636">
    <property type="component" value="Unassembled WGS sequence"/>
</dbReference>
<comment type="subcellular location">
    <subcellularLocation>
        <location evidence="1">Cell inner membrane</location>
        <topology evidence="1">Multi-pass membrane protein</topology>
    </subcellularLocation>
</comment>
<feature type="transmembrane region" description="Helical" evidence="8">
    <location>
        <begin position="385"/>
        <end position="409"/>
    </location>
</feature>
<feature type="transmembrane region" description="Helical" evidence="8">
    <location>
        <begin position="462"/>
        <end position="480"/>
    </location>
</feature>
<organism evidence="9 10">
    <name type="scientific">Pseudomonas panipatensis</name>
    <dbReference type="NCBI Taxonomy" id="428992"/>
    <lineage>
        <taxon>Bacteria</taxon>
        <taxon>Pseudomonadati</taxon>
        <taxon>Pseudomonadota</taxon>
        <taxon>Gammaproteobacteria</taxon>
        <taxon>Pseudomonadales</taxon>
        <taxon>Pseudomonadaceae</taxon>
        <taxon>Pseudomonas</taxon>
    </lineage>
</organism>
<dbReference type="EMBL" id="FNDS01000015">
    <property type="protein sequence ID" value="SDI67157.1"/>
    <property type="molecule type" value="Genomic_DNA"/>
</dbReference>
<evidence type="ECO:0000256" key="4">
    <source>
        <dbReference type="ARBA" id="ARBA00022519"/>
    </source>
</evidence>
<dbReference type="Gene3D" id="3.30.70.1320">
    <property type="entry name" value="Multidrug efflux transporter AcrB pore domain like"/>
    <property type="match status" value="1"/>
</dbReference>
<gene>
    <name evidence="9" type="ORF">SAMN05216272_11542</name>
</gene>
<protein>
    <submittedName>
        <fullName evidence="9">Multidrug efflux pump</fullName>
    </submittedName>
</protein>
<evidence type="ECO:0000256" key="5">
    <source>
        <dbReference type="ARBA" id="ARBA00022692"/>
    </source>
</evidence>
<dbReference type="RefSeq" id="WP_090267878.1">
    <property type="nucleotide sequence ID" value="NZ_FNDS01000015.1"/>
</dbReference>
<dbReference type="GO" id="GO:0042910">
    <property type="term" value="F:xenobiotic transmembrane transporter activity"/>
    <property type="evidence" value="ECO:0007669"/>
    <property type="project" value="TreeGrafter"/>
</dbReference>
<feature type="transmembrane region" description="Helical" evidence="8">
    <location>
        <begin position="430"/>
        <end position="450"/>
    </location>
</feature>
<dbReference type="InterPro" id="IPR001036">
    <property type="entry name" value="Acrflvin-R"/>
</dbReference>
<dbReference type="PANTHER" id="PTHR32063:SF14">
    <property type="entry name" value="BLL4319 PROTEIN"/>
    <property type="match status" value="1"/>
</dbReference>
<evidence type="ECO:0000256" key="1">
    <source>
        <dbReference type="ARBA" id="ARBA00004429"/>
    </source>
</evidence>
<dbReference type="GO" id="GO:0005886">
    <property type="term" value="C:plasma membrane"/>
    <property type="evidence" value="ECO:0007669"/>
    <property type="project" value="UniProtKB-SubCell"/>
</dbReference>
<evidence type="ECO:0000256" key="6">
    <source>
        <dbReference type="ARBA" id="ARBA00022989"/>
    </source>
</evidence>
<dbReference type="FunFam" id="1.20.1640.10:FF:000001">
    <property type="entry name" value="Efflux pump membrane transporter"/>
    <property type="match status" value="1"/>
</dbReference>
<keyword evidence="10" id="KW-1185">Reference proteome</keyword>
<dbReference type="NCBIfam" id="NF033617">
    <property type="entry name" value="RND_permease_2"/>
    <property type="match status" value="1"/>
</dbReference>
<dbReference type="Gene3D" id="3.30.2090.10">
    <property type="entry name" value="Multidrug efflux transporter AcrB TolC docking domain, DN and DC subdomains"/>
    <property type="match status" value="2"/>
</dbReference>
<feature type="transmembrane region" description="Helical" evidence="8">
    <location>
        <begin position="976"/>
        <end position="1002"/>
    </location>
</feature>
<dbReference type="AlphaFoldDB" id="A0A1G8MH62"/>
<evidence type="ECO:0000256" key="8">
    <source>
        <dbReference type="SAM" id="Phobius"/>
    </source>
</evidence>
<dbReference type="PRINTS" id="PR00702">
    <property type="entry name" value="ACRIFLAVINRP"/>
</dbReference>
<evidence type="ECO:0000256" key="7">
    <source>
        <dbReference type="ARBA" id="ARBA00023136"/>
    </source>
</evidence>
<feature type="transmembrane region" description="Helical" evidence="8">
    <location>
        <begin position="845"/>
        <end position="865"/>
    </location>
</feature>
<evidence type="ECO:0000313" key="10">
    <source>
        <dbReference type="Proteomes" id="UP000199636"/>
    </source>
</evidence>
<sequence length="1017" mass="110667">MAFTDPFIRRPVLATVVSLLIVLLGTQAFSRLVIREYPQMENALITVTTFYAGANAETIQGYITQPLQQSLASAEGIDYMTSVSRQNYSVISIYAHIGANTDRLVTELLSKIGEVKTQLPPDAEDPVLDKEAADASALMYISFYSEQMNNPQITDYLSRVIQPKLATLPGIAEAEILGNQVFAMRLWLDPVKMAAYGVTAGDIDDAVRKYNFLSAAGEVKGELVVTSVNAATDLKSPEAFAAIPLKTLGDRRVLMGDVARIELGAASYDSVSSFNGIPSVYIGIKGTPSSNPLDVIREVRTKLPELEEQLPPNLKVTIAYDATRFIQASIDEVVKTLGEAILIVIVVVFLFLGAFRSVLIPVVTIPLSMIGVLFFMQTMGYSINLLTLLAMVLAIGLVVDDAIVVVENIHRHIEEGKTPFQGAIEGAREIAVPVVTMTITLAAVYAPIGFLSGLTGALFKEFAFTLAGAVIISGIVALTLSPMMCSRLLRHEENPSGLAHRLDQLFEALKRRYQRSLHATLDNRPVVLVFGVLVLAIIPLLLMFTHKELAPEEDQGIVFLMSNSPQTANLDYLNRYTSQFESIFRGFPEYYSAFQINGYNGVQTGIGGMLLKPWNERQRSQMDLLHSVQAELDKIPGVQIFAFNLPSLPGTGEGLPFQFVINTANDYQSLLQVAEKVKKRAEESGKFAFLDLDLAFDKPELVVDIDRAKAAQMGVSMQDLGVTLGSLLGEGEINRFTIDGRSYKVIAQVERQYRENPDWLGSYYVKNGNGQLVALSTLVTLHERAQPRQLNQFQQLNSAIISGVPMVSMGEAIETLKRIAEEESPRGFASDYAGASRQFVQEGNALMLTFALALAVIFLVLAAQFESFRDPLVIMVTVPLSICGALVPLFLGLSSLNIYTQVGLVTLIGLISKHGILIVEFANQLRRERGLSVREAIEEAAAIRLRPVLMTTAAMVLGVIPLLLASGAGAVSRFDIGVVIATGMSVGTLFTLFVLPCVYTLLAKPSAQPSGSGIAVH</sequence>
<evidence type="ECO:0000256" key="3">
    <source>
        <dbReference type="ARBA" id="ARBA00022475"/>
    </source>
</evidence>
<feature type="transmembrane region" description="Helical" evidence="8">
    <location>
        <begin position="943"/>
        <end position="964"/>
    </location>
</feature>
<evidence type="ECO:0000256" key="2">
    <source>
        <dbReference type="ARBA" id="ARBA00022448"/>
    </source>
</evidence>
<proteinExistence type="predicted"/>
<dbReference type="Gene3D" id="3.30.70.1440">
    <property type="entry name" value="Multidrug efflux transporter AcrB pore domain"/>
    <property type="match status" value="1"/>
</dbReference>
<dbReference type="OrthoDB" id="9757904at2"/>
<keyword evidence="7 8" id="KW-0472">Membrane</keyword>
<accession>A0A1G8MH62</accession>
<dbReference type="Gene3D" id="3.30.70.1430">
    <property type="entry name" value="Multidrug efflux transporter AcrB pore domain"/>
    <property type="match status" value="2"/>
</dbReference>
<feature type="transmembrane region" description="Helical" evidence="8">
    <location>
        <begin position="898"/>
        <end position="922"/>
    </location>
</feature>
<dbReference type="Pfam" id="PF00873">
    <property type="entry name" value="ACR_tran"/>
    <property type="match status" value="1"/>
</dbReference>
<dbReference type="SUPFAM" id="SSF82693">
    <property type="entry name" value="Multidrug efflux transporter AcrB pore domain, PN1, PN2, PC1 and PC2 subdomains"/>
    <property type="match status" value="4"/>
</dbReference>
<dbReference type="SUPFAM" id="SSF82714">
    <property type="entry name" value="Multidrug efflux transporter AcrB TolC docking domain, DN and DC subdomains"/>
    <property type="match status" value="2"/>
</dbReference>
<keyword evidence="4" id="KW-0997">Cell inner membrane</keyword>
<keyword evidence="5 8" id="KW-0812">Transmembrane</keyword>
<keyword evidence="3" id="KW-1003">Cell membrane</keyword>
<dbReference type="SUPFAM" id="SSF82866">
    <property type="entry name" value="Multidrug efflux transporter AcrB transmembrane domain"/>
    <property type="match status" value="2"/>
</dbReference>
<keyword evidence="6 8" id="KW-1133">Transmembrane helix</keyword>
<dbReference type="InterPro" id="IPR027463">
    <property type="entry name" value="AcrB_DN_DC_subdom"/>
</dbReference>
<dbReference type="STRING" id="428992.SAMN05216272_11542"/>
<dbReference type="NCBIfam" id="NF007133">
    <property type="entry name" value="PRK09579.1"/>
    <property type="match status" value="1"/>
</dbReference>
<evidence type="ECO:0000313" key="9">
    <source>
        <dbReference type="EMBL" id="SDI67157.1"/>
    </source>
</evidence>
<dbReference type="Gene3D" id="1.20.1640.10">
    <property type="entry name" value="Multidrug efflux transporter AcrB transmembrane domain"/>
    <property type="match status" value="2"/>
</dbReference>
<name>A0A1G8MH62_9PSED</name>